<gene>
    <name evidence="1" type="ORF">H0235_016994</name>
</gene>
<sequence>MEEVWCPRPVRWFNQPYAEQQTTAVNWIRARAPGFTRANRAELSDLHFRISCSSINASREARELNASLSRCTDWISPILEYLTSDTLNSRKIKAMPQVTLEQTNPRVYLDNAIFRVGRAILTGGEEYGQC</sequence>
<evidence type="ECO:0000313" key="1">
    <source>
        <dbReference type="EMBL" id="KAF7394399.1"/>
    </source>
</evidence>
<dbReference type="Proteomes" id="UP000600918">
    <property type="component" value="Unassembled WGS sequence"/>
</dbReference>
<evidence type="ECO:0000313" key="2">
    <source>
        <dbReference type="Proteomes" id="UP000600918"/>
    </source>
</evidence>
<name>A0A834N491_VESPE</name>
<accession>A0A834N491</accession>
<reference evidence="1" key="1">
    <citation type="journal article" date="2020" name="G3 (Bethesda)">
        <title>High-Quality Assemblies for Three Invasive Social Wasps from the &lt;i&gt;Vespula&lt;/i&gt; Genus.</title>
        <authorList>
            <person name="Harrop T.W.R."/>
            <person name="Guhlin J."/>
            <person name="McLaughlin G.M."/>
            <person name="Permina E."/>
            <person name="Stockwell P."/>
            <person name="Gilligan J."/>
            <person name="Le Lec M.F."/>
            <person name="Gruber M.A.M."/>
            <person name="Quinn O."/>
            <person name="Lovegrove M."/>
            <person name="Duncan E.J."/>
            <person name="Remnant E.J."/>
            <person name="Van Eeckhoven J."/>
            <person name="Graham B."/>
            <person name="Knapp R.A."/>
            <person name="Langford K.W."/>
            <person name="Kronenberg Z."/>
            <person name="Press M.O."/>
            <person name="Eacker S.M."/>
            <person name="Wilson-Rankin E.E."/>
            <person name="Purcell J."/>
            <person name="Lester P.J."/>
            <person name="Dearden P.K."/>
        </authorList>
    </citation>
    <scope>NUCLEOTIDE SEQUENCE</scope>
    <source>
        <strain evidence="1">Volc-1</strain>
    </source>
</reference>
<keyword evidence="2" id="KW-1185">Reference proteome</keyword>
<dbReference type="AlphaFoldDB" id="A0A834N491"/>
<organism evidence="1 2">
    <name type="scientific">Vespula pensylvanica</name>
    <name type="common">Western yellow jacket</name>
    <name type="synonym">Wasp</name>
    <dbReference type="NCBI Taxonomy" id="30213"/>
    <lineage>
        <taxon>Eukaryota</taxon>
        <taxon>Metazoa</taxon>
        <taxon>Ecdysozoa</taxon>
        <taxon>Arthropoda</taxon>
        <taxon>Hexapoda</taxon>
        <taxon>Insecta</taxon>
        <taxon>Pterygota</taxon>
        <taxon>Neoptera</taxon>
        <taxon>Endopterygota</taxon>
        <taxon>Hymenoptera</taxon>
        <taxon>Apocrita</taxon>
        <taxon>Aculeata</taxon>
        <taxon>Vespoidea</taxon>
        <taxon>Vespidae</taxon>
        <taxon>Vespinae</taxon>
        <taxon>Vespula</taxon>
    </lineage>
</organism>
<protein>
    <submittedName>
        <fullName evidence="1">Uncharacterized protein</fullName>
    </submittedName>
</protein>
<proteinExistence type="predicted"/>
<dbReference type="EMBL" id="JACSDY010000021">
    <property type="protein sequence ID" value="KAF7394399.1"/>
    <property type="molecule type" value="Genomic_DNA"/>
</dbReference>
<comment type="caution">
    <text evidence="1">The sequence shown here is derived from an EMBL/GenBank/DDBJ whole genome shotgun (WGS) entry which is preliminary data.</text>
</comment>